<dbReference type="CDD" id="cd06185">
    <property type="entry name" value="PDR_like"/>
    <property type="match status" value="1"/>
</dbReference>
<dbReference type="InterPro" id="IPR017938">
    <property type="entry name" value="Riboflavin_synthase-like_b-brl"/>
</dbReference>
<dbReference type="GO" id="GO:0016491">
    <property type="term" value="F:oxidoreductase activity"/>
    <property type="evidence" value="ECO:0007669"/>
    <property type="project" value="InterPro"/>
</dbReference>
<accession>A0A316AD60</accession>
<evidence type="ECO:0000259" key="1">
    <source>
        <dbReference type="PROSITE" id="PS51085"/>
    </source>
</evidence>
<dbReference type="Gene3D" id="3.40.50.80">
    <property type="entry name" value="Nucleotide-binding domain of ferredoxin-NADP reductase (FNR) module"/>
    <property type="match status" value="1"/>
</dbReference>
<dbReference type="Pfam" id="PF00111">
    <property type="entry name" value="Fer2"/>
    <property type="match status" value="1"/>
</dbReference>
<reference evidence="3 4" key="1">
    <citation type="submission" date="2018-03" db="EMBL/GenBank/DDBJ databases">
        <title>Genomic Encyclopedia of Archaeal and Bacterial Type Strains, Phase II (KMG-II): from individual species to whole genera.</title>
        <authorList>
            <person name="Goeker M."/>
        </authorList>
    </citation>
    <scope>NUCLEOTIDE SEQUENCE [LARGE SCALE GENOMIC DNA]</scope>
    <source>
        <strain evidence="3 4">DSM 44889</strain>
    </source>
</reference>
<dbReference type="InterPro" id="IPR036010">
    <property type="entry name" value="2Fe-2S_ferredoxin-like_sf"/>
</dbReference>
<dbReference type="PROSITE" id="PS51384">
    <property type="entry name" value="FAD_FR"/>
    <property type="match status" value="1"/>
</dbReference>
<evidence type="ECO:0000313" key="4">
    <source>
        <dbReference type="Proteomes" id="UP000245469"/>
    </source>
</evidence>
<dbReference type="InterPro" id="IPR012675">
    <property type="entry name" value="Beta-grasp_dom_sf"/>
</dbReference>
<evidence type="ECO:0000313" key="3">
    <source>
        <dbReference type="EMBL" id="PWJ55349.1"/>
    </source>
</evidence>
<dbReference type="SUPFAM" id="SSF54292">
    <property type="entry name" value="2Fe-2S ferredoxin-like"/>
    <property type="match status" value="1"/>
</dbReference>
<comment type="caution">
    <text evidence="3">The sequence shown here is derived from an EMBL/GenBank/DDBJ whole genome shotgun (WGS) entry which is preliminary data.</text>
</comment>
<dbReference type="Proteomes" id="UP000245469">
    <property type="component" value="Unassembled WGS sequence"/>
</dbReference>
<feature type="domain" description="FAD-binding FR-type" evidence="2">
    <location>
        <begin position="3"/>
        <end position="106"/>
    </location>
</feature>
<dbReference type="GO" id="GO:0051537">
    <property type="term" value="F:2 iron, 2 sulfur cluster binding"/>
    <property type="evidence" value="ECO:0007669"/>
    <property type="project" value="InterPro"/>
</dbReference>
<sequence>MSAPPIDVVVASVRTAAVDVLEVVLEAADGSPLPAVEAGGHLDLHLEDGRVRSYSVCPPADDPGAWRIAVLRQEQGRGGSVHLHATLRPGCHLVVGLARNGLPRPQQAERLVLVAGGIGITAVLPLARAAQAAGQAWSLVYVGSRRERMAFLDEVQSLPGDVRIVTSRDGGIDLTRELATAVGQPGTHVVVCGPSRMIDEVSGLGLGDRLHVERFTPADGAGPGDTPFEVRTRSGLSITVGARETILEAVERCGVRVLSSCRAGDCGTCETGVLEGVPDHRDELLDDDERASGKTMLICVSRSLTPLLALDLP</sequence>
<dbReference type="InterPro" id="IPR017927">
    <property type="entry name" value="FAD-bd_FR_type"/>
</dbReference>
<dbReference type="RefSeq" id="WP_109772994.1">
    <property type="nucleotide sequence ID" value="NZ_QGDQ01000003.1"/>
</dbReference>
<dbReference type="OrthoDB" id="502624at2"/>
<dbReference type="InterPro" id="IPR006058">
    <property type="entry name" value="2Fe2S_fd_BS"/>
</dbReference>
<dbReference type="AlphaFoldDB" id="A0A316AD60"/>
<dbReference type="PRINTS" id="PR00409">
    <property type="entry name" value="PHDIOXRDTASE"/>
</dbReference>
<dbReference type="InterPro" id="IPR001041">
    <property type="entry name" value="2Fe-2S_ferredoxin-type"/>
</dbReference>
<feature type="domain" description="2Fe-2S ferredoxin-type" evidence="1">
    <location>
        <begin position="228"/>
        <end position="313"/>
    </location>
</feature>
<dbReference type="InterPro" id="IPR052353">
    <property type="entry name" value="Benzoxazolinone_Detox_Enz"/>
</dbReference>
<evidence type="ECO:0000259" key="2">
    <source>
        <dbReference type="PROSITE" id="PS51384"/>
    </source>
</evidence>
<dbReference type="Gene3D" id="3.10.20.30">
    <property type="match status" value="1"/>
</dbReference>
<dbReference type="CDD" id="cd00207">
    <property type="entry name" value="fer2"/>
    <property type="match status" value="1"/>
</dbReference>
<keyword evidence="4" id="KW-1185">Reference proteome</keyword>
<dbReference type="EMBL" id="QGDQ01000003">
    <property type="protein sequence ID" value="PWJ55349.1"/>
    <property type="molecule type" value="Genomic_DNA"/>
</dbReference>
<name>A0A316AD60_9ACTN</name>
<dbReference type="PROSITE" id="PS51085">
    <property type="entry name" value="2FE2S_FER_2"/>
    <property type="match status" value="1"/>
</dbReference>
<protein>
    <submittedName>
        <fullName evidence="3">Ferredoxin-NADP reductase</fullName>
    </submittedName>
</protein>
<proteinExistence type="predicted"/>
<dbReference type="InterPro" id="IPR039261">
    <property type="entry name" value="FNR_nucleotide-bd"/>
</dbReference>
<dbReference type="PANTHER" id="PTHR30212:SF2">
    <property type="entry name" value="PROTEIN YIIM"/>
    <property type="match status" value="1"/>
</dbReference>
<dbReference type="SUPFAM" id="SSF63380">
    <property type="entry name" value="Riboflavin synthase domain-like"/>
    <property type="match status" value="1"/>
</dbReference>
<dbReference type="Gene3D" id="2.40.30.10">
    <property type="entry name" value="Translation factors"/>
    <property type="match status" value="1"/>
</dbReference>
<organism evidence="3 4">
    <name type="scientific">Quadrisphaera granulorum</name>
    <dbReference type="NCBI Taxonomy" id="317664"/>
    <lineage>
        <taxon>Bacteria</taxon>
        <taxon>Bacillati</taxon>
        <taxon>Actinomycetota</taxon>
        <taxon>Actinomycetes</taxon>
        <taxon>Kineosporiales</taxon>
        <taxon>Kineosporiaceae</taxon>
        <taxon>Quadrisphaera</taxon>
    </lineage>
</organism>
<dbReference type="PANTHER" id="PTHR30212">
    <property type="entry name" value="PROTEIN YIIM"/>
    <property type="match status" value="1"/>
</dbReference>
<dbReference type="PROSITE" id="PS00197">
    <property type="entry name" value="2FE2S_FER_1"/>
    <property type="match status" value="1"/>
</dbReference>
<gene>
    <name evidence="3" type="ORF">BXY45_10318</name>
</gene>
<dbReference type="SUPFAM" id="SSF52343">
    <property type="entry name" value="Ferredoxin reductase-like, C-terminal NADP-linked domain"/>
    <property type="match status" value="1"/>
</dbReference>